<keyword evidence="6" id="KW-1015">Disulfide bond</keyword>
<dbReference type="PANTHER" id="PTHR24276:SF91">
    <property type="entry name" value="AT26814P-RELATED"/>
    <property type="match status" value="1"/>
</dbReference>
<evidence type="ECO:0000256" key="5">
    <source>
        <dbReference type="ARBA" id="ARBA00022825"/>
    </source>
</evidence>
<evidence type="ECO:0000256" key="2">
    <source>
        <dbReference type="ARBA" id="ARBA00007664"/>
    </source>
</evidence>
<feature type="chain" id="PRO_5019823058" evidence="8">
    <location>
        <begin position="17"/>
        <end position="497"/>
    </location>
</feature>
<dbReference type="FunFam" id="2.40.10.10:FF:000068">
    <property type="entry name" value="transmembrane protease serine 2"/>
    <property type="match status" value="1"/>
</dbReference>
<dbReference type="Pfam" id="PF00089">
    <property type="entry name" value="Trypsin"/>
    <property type="match status" value="2"/>
</dbReference>
<keyword evidence="3 7" id="KW-0645">Protease</keyword>
<sequence>MRRLIILSLFVTSIWGSPPIEPTPLKNIVPRIINGDDAVLGQLPWQVGILGQASTGAYFCGGSLISEEWVLTAGHCIDGATSAVIYSGTVKISDPSRLTSRAASFILHEKYNPSNFNNDIGLIRLSKPLIFNENTKAIALAIRDPKTGTNVTVSGWGLTSDSDIYVSDDLYYTTVSTIENSDCAKIYGFSVVGPGVMCASTGNPHTSPCQGDSGAPVVVLNSCNKPVQVGVFSFVNGYGCEYSFPSGNTRVSHYREWIREKTDVRIINGERATLGQFPWQAALFMQEGPNSDFWFCGGSIIGEEWILTAGHCVDKAQSALVYTGIIDISGEISLSSFPKTFILHDGYNATTLANDIGLVKLPESLTFDNNTKAIELSSEILGVDIQITVSGWGKTSDNNTSISNVLNYVNLSTISNEECQAAYGTKIFPEMVCALGENIQSPCSGDSGGPVVVDASTNPKQVAITSFVSDLGCQSGTPSGYTRTTYYRDWIKSKTNI</sequence>
<dbReference type="PANTHER" id="PTHR24276">
    <property type="entry name" value="POLYSERASE-RELATED"/>
    <property type="match status" value="1"/>
</dbReference>
<dbReference type="PRINTS" id="PR00722">
    <property type="entry name" value="CHYMOTRYPSIN"/>
</dbReference>
<dbReference type="Proteomes" id="UP000292052">
    <property type="component" value="Unassembled WGS sequence"/>
</dbReference>
<dbReference type="InterPro" id="IPR050430">
    <property type="entry name" value="Peptidase_S1"/>
</dbReference>
<reference evidence="10 11" key="1">
    <citation type="submission" date="2017-03" db="EMBL/GenBank/DDBJ databases">
        <title>Genome of the blue death feigning beetle - Asbolus verrucosus.</title>
        <authorList>
            <person name="Rider S.D."/>
        </authorList>
    </citation>
    <scope>NUCLEOTIDE SEQUENCE [LARGE SCALE GENOMIC DNA]</scope>
    <source>
        <strain evidence="10">Butters</strain>
        <tissue evidence="10">Head and leg muscle</tissue>
    </source>
</reference>
<keyword evidence="5 7" id="KW-0720">Serine protease</keyword>
<feature type="domain" description="Peptidase S1" evidence="9">
    <location>
        <begin position="32"/>
        <end position="263"/>
    </location>
</feature>
<evidence type="ECO:0000313" key="11">
    <source>
        <dbReference type="Proteomes" id="UP000292052"/>
    </source>
</evidence>
<dbReference type="STRING" id="1661398.A0A482VYR2"/>
<comment type="similarity">
    <text evidence="2">Belongs to the peptidase S1 family.</text>
</comment>
<dbReference type="CDD" id="cd00190">
    <property type="entry name" value="Tryp_SPc"/>
    <property type="match status" value="2"/>
</dbReference>
<dbReference type="Gene3D" id="2.40.10.10">
    <property type="entry name" value="Trypsin-like serine proteases"/>
    <property type="match status" value="3"/>
</dbReference>
<dbReference type="AlphaFoldDB" id="A0A482VYR2"/>
<gene>
    <name evidence="10" type="ORF">BDFB_004422</name>
</gene>
<dbReference type="OrthoDB" id="5597713at2759"/>
<keyword evidence="11" id="KW-1185">Reference proteome</keyword>
<name>A0A482VYR2_ASBVE</name>
<dbReference type="GO" id="GO:0005576">
    <property type="term" value="C:extracellular region"/>
    <property type="evidence" value="ECO:0007669"/>
    <property type="project" value="UniProtKB-SubCell"/>
</dbReference>
<dbReference type="EMBL" id="QDEB01052867">
    <property type="protein sequence ID" value="RZC37417.1"/>
    <property type="molecule type" value="Genomic_DNA"/>
</dbReference>
<evidence type="ECO:0000256" key="7">
    <source>
        <dbReference type="RuleBase" id="RU363034"/>
    </source>
</evidence>
<dbReference type="GO" id="GO:0006508">
    <property type="term" value="P:proteolysis"/>
    <property type="evidence" value="ECO:0007669"/>
    <property type="project" value="UniProtKB-KW"/>
</dbReference>
<accession>A0A482VYR2</accession>
<dbReference type="InterPro" id="IPR043504">
    <property type="entry name" value="Peptidase_S1_PA_chymotrypsin"/>
</dbReference>
<evidence type="ECO:0000256" key="1">
    <source>
        <dbReference type="ARBA" id="ARBA00004239"/>
    </source>
</evidence>
<keyword evidence="4 7" id="KW-0378">Hydrolase</keyword>
<evidence type="ECO:0000313" key="10">
    <source>
        <dbReference type="EMBL" id="RZC37417.1"/>
    </source>
</evidence>
<dbReference type="PROSITE" id="PS50240">
    <property type="entry name" value="TRYPSIN_DOM"/>
    <property type="match status" value="2"/>
</dbReference>
<proteinExistence type="inferred from homology"/>
<dbReference type="InterPro" id="IPR018114">
    <property type="entry name" value="TRYPSIN_HIS"/>
</dbReference>
<dbReference type="FunFam" id="2.40.10.10:FF:000036">
    <property type="entry name" value="Trypsin beta"/>
    <property type="match status" value="1"/>
</dbReference>
<dbReference type="InterPro" id="IPR001254">
    <property type="entry name" value="Trypsin_dom"/>
</dbReference>
<dbReference type="InterPro" id="IPR033116">
    <property type="entry name" value="TRYPSIN_SER"/>
</dbReference>
<comment type="subcellular location">
    <subcellularLocation>
        <location evidence="1">Secreted</location>
        <location evidence="1">Extracellular space</location>
    </subcellularLocation>
</comment>
<comment type="caution">
    <text evidence="10">The sequence shown here is derived from an EMBL/GenBank/DDBJ whole genome shotgun (WGS) entry which is preliminary data.</text>
</comment>
<dbReference type="FunFam" id="2.40.10.10:FF:000166">
    <property type="entry name" value="Trypsin"/>
    <property type="match status" value="1"/>
</dbReference>
<dbReference type="InterPro" id="IPR001314">
    <property type="entry name" value="Peptidase_S1A"/>
</dbReference>
<evidence type="ECO:0000259" key="9">
    <source>
        <dbReference type="PROSITE" id="PS50240"/>
    </source>
</evidence>
<dbReference type="SUPFAM" id="SSF50494">
    <property type="entry name" value="Trypsin-like serine proteases"/>
    <property type="match status" value="2"/>
</dbReference>
<evidence type="ECO:0000256" key="6">
    <source>
        <dbReference type="ARBA" id="ARBA00023157"/>
    </source>
</evidence>
<organism evidence="10 11">
    <name type="scientific">Asbolus verrucosus</name>
    <name type="common">Desert ironclad beetle</name>
    <dbReference type="NCBI Taxonomy" id="1661398"/>
    <lineage>
        <taxon>Eukaryota</taxon>
        <taxon>Metazoa</taxon>
        <taxon>Ecdysozoa</taxon>
        <taxon>Arthropoda</taxon>
        <taxon>Hexapoda</taxon>
        <taxon>Insecta</taxon>
        <taxon>Pterygota</taxon>
        <taxon>Neoptera</taxon>
        <taxon>Endopterygota</taxon>
        <taxon>Coleoptera</taxon>
        <taxon>Polyphaga</taxon>
        <taxon>Cucujiformia</taxon>
        <taxon>Tenebrionidae</taxon>
        <taxon>Pimeliinae</taxon>
        <taxon>Asbolus</taxon>
    </lineage>
</organism>
<feature type="domain" description="Peptidase S1" evidence="9">
    <location>
        <begin position="266"/>
        <end position="496"/>
    </location>
</feature>
<protein>
    <submittedName>
        <fullName evidence="10">Brachyurin</fullName>
    </submittedName>
</protein>
<keyword evidence="8" id="KW-0732">Signal</keyword>
<feature type="signal peptide" evidence="8">
    <location>
        <begin position="1"/>
        <end position="16"/>
    </location>
</feature>
<dbReference type="InterPro" id="IPR009003">
    <property type="entry name" value="Peptidase_S1_PA"/>
</dbReference>
<dbReference type="SMART" id="SM00020">
    <property type="entry name" value="Tryp_SPc"/>
    <property type="match status" value="2"/>
</dbReference>
<dbReference type="PROSITE" id="PS00135">
    <property type="entry name" value="TRYPSIN_SER"/>
    <property type="match status" value="1"/>
</dbReference>
<dbReference type="PROSITE" id="PS00134">
    <property type="entry name" value="TRYPSIN_HIS"/>
    <property type="match status" value="2"/>
</dbReference>
<evidence type="ECO:0000256" key="4">
    <source>
        <dbReference type="ARBA" id="ARBA00022801"/>
    </source>
</evidence>
<evidence type="ECO:0000256" key="8">
    <source>
        <dbReference type="SAM" id="SignalP"/>
    </source>
</evidence>
<dbReference type="GO" id="GO:0004252">
    <property type="term" value="F:serine-type endopeptidase activity"/>
    <property type="evidence" value="ECO:0007669"/>
    <property type="project" value="InterPro"/>
</dbReference>
<evidence type="ECO:0000256" key="3">
    <source>
        <dbReference type="ARBA" id="ARBA00022670"/>
    </source>
</evidence>